<organism evidence="1 2">
    <name type="scientific">Vibrio sinensis</name>
    <dbReference type="NCBI Taxonomy" id="2302434"/>
    <lineage>
        <taxon>Bacteria</taxon>
        <taxon>Pseudomonadati</taxon>
        <taxon>Pseudomonadota</taxon>
        <taxon>Gammaproteobacteria</taxon>
        <taxon>Vibrionales</taxon>
        <taxon>Vibrionaceae</taxon>
        <taxon>Vibrio</taxon>
    </lineage>
</organism>
<keyword evidence="2" id="KW-1185">Reference proteome</keyword>
<proteinExistence type="predicted"/>
<evidence type="ECO:0000313" key="2">
    <source>
        <dbReference type="Proteomes" id="UP000273252"/>
    </source>
</evidence>
<comment type="caution">
    <text evidence="1">The sequence shown here is derived from an EMBL/GenBank/DDBJ whole genome shotgun (WGS) entry which is preliminary data.</text>
</comment>
<reference evidence="1 2" key="1">
    <citation type="submission" date="2018-08" db="EMBL/GenBank/DDBJ databases">
        <title>Vibrio isolated from the Eastern China Marginal Seas.</title>
        <authorList>
            <person name="Li Y."/>
        </authorList>
    </citation>
    <scope>NUCLEOTIDE SEQUENCE [LARGE SCALE GENOMIC DNA]</scope>
    <source>
        <strain evidence="1 2">BEI233</strain>
    </source>
</reference>
<dbReference type="Proteomes" id="UP000273252">
    <property type="component" value="Unassembled WGS sequence"/>
</dbReference>
<name>A0A3A6QJ21_9VIBR</name>
<dbReference type="EMBL" id="QVMU01000040">
    <property type="protein sequence ID" value="RJX65102.1"/>
    <property type="molecule type" value="Genomic_DNA"/>
</dbReference>
<gene>
    <name evidence="1" type="ORF">DZ860_22715</name>
</gene>
<dbReference type="OrthoDB" id="5897052at2"/>
<dbReference type="AlphaFoldDB" id="A0A3A6QJ21"/>
<protein>
    <submittedName>
        <fullName evidence="1">Uncharacterized protein</fullName>
    </submittedName>
</protein>
<accession>A0A3A6QJ21</accession>
<sequence length="64" mass="7515">MNSNEIIERVKHFYNLISSEATSSLTIAEALWRLPCQWMRIIGKWDLLASIKCIFSYKKCLNVH</sequence>
<evidence type="ECO:0000313" key="1">
    <source>
        <dbReference type="EMBL" id="RJX65102.1"/>
    </source>
</evidence>